<accession>A0AAV1SNI1</accession>
<evidence type="ECO:0000256" key="2">
    <source>
        <dbReference type="ARBA" id="ARBA00022525"/>
    </source>
</evidence>
<gene>
    <name evidence="9" type="ORF">DCAF_LOCUS25656</name>
</gene>
<keyword evidence="7" id="KW-0472">Membrane</keyword>
<keyword evidence="7" id="KW-1133">Transmembrane helix</keyword>
<evidence type="ECO:0000259" key="8">
    <source>
        <dbReference type="PROSITE" id="PS51473"/>
    </source>
</evidence>
<feature type="transmembrane region" description="Helical" evidence="7">
    <location>
        <begin position="223"/>
        <end position="247"/>
    </location>
</feature>
<proteinExistence type="inferred from homology"/>
<feature type="domain" description="Gnk2-homologous" evidence="8">
    <location>
        <begin position="1"/>
        <end position="54"/>
    </location>
</feature>
<dbReference type="Pfam" id="PF01657">
    <property type="entry name" value="Stress-antifung"/>
    <property type="match status" value="1"/>
</dbReference>
<dbReference type="PROSITE" id="PS51473">
    <property type="entry name" value="GNK2"/>
    <property type="match status" value="2"/>
</dbReference>
<feature type="compositionally biased region" description="Low complexity" evidence="6">
    <location>
        <begin position="338"/>
        <end position="359"/>
    </location>
</feature>
<keyword evidence="4" id="KW-0677">Repeat</keyword>
<reference evidence="9 10" key="1">
    <citation type="submission" date="2024-01" db="EMBL/GenBank/DDBJ databases">
        <authorList>
            <person name="Waweru B."/>
        </authorList>
    </citation>
    <scope>NUCLEOTIDE SEQUENCE [LARGE SCALE GENOMIC DNA]</scope>
</reference>
<keyword evidence="2" id="KW-0964">Secreted</keyword>
<comment type="similarity">
    <text evidence="5">Belongs to the cysteine-rich repeat secretory protein family.</text>
</comment>
<dbReference type="GO" id="GO:0005576">
    <property type="term" value="C:extracellular region"/>
    <property type="evidence" value="ECO:0007669"/>
    <property type="project" value="UniProtKB-SubCell"/>
</dbReference>
<evidence type="ECO:0000313" key="10">
    <source>
        <dbReference type="Proteomes" id="UP001314170"/>
    </source>
</evidence>
<evidence type="ECO:0000256" key="6">
    <source>
        <dbReference type="SAM" id="MobiDB-lite"/>
    </source>
</evidence>
<dbReference type="PANTHER" id="PTHR32411">
    <property type="entry name" value="CYSTEINE-RICH REPEAT SECRETORY PROTEIN 38-RELATED"/>
    <property type="match status" value="1"/>
</dbReference>
<feature type="region of interest" description="Disordered" evidence="6">
    <location>
        <begin position="174"/>
        <end position="195"/>
    </location>
</feature>
<dbReference type="Gene3D" id="3.30.430.20">
    <property type="entry name" value="Gnk2 domain, C-X8-C-X2-C motif"/>
    <property type="match status" value="2"/>
</dbReference>
<evidence type="ECO:0000256" key="5">
    <source>
        <dbReference type="ARBA" id="ARBA00038515"/>
    </source>
</evidence>
<name>A0AAV1SNI1_9ROSI</name>
<evidence type="ECO:0000256" key="1">
    <source>
        <dbReference type="ARBA" id="ARBA00004613"/>
    </source>
</evidence>
<dbReference type="AlphaFoldDB" id="A0AAV1SNI1"/>
<comment type="subcellular location">
    <subcellularLocation>
        <location evidence="1">Secreted</location>
    </subcellularLocation>
</comment>
<keyword evidence="3" id="KW-0732">Signal</keyword>
<evidence type="ECO:0000313" key="9">
    <source>
        <dbReference type="EMBL" id="CAK7355397.1"/>
    </source>
</evidence>
<dbReference type="InterPro" id="IPR038408">
    <property type="entry name" value="GNK2_sf"/>
</dbReference>
<feature type="compositionally biased region" description="Pro residues" evidence="6">
    <location>
        <begin position="174"/>
        <end position="186"/>
    </location>
</feature>
<sequence>MVLPEAVTIAQLELEVCQSCAISVATRIIQLCPNQKAASVCNENCSLQYSDSQFFSVADIVPRLLFINTETADDSGLFNSKLESLLGNISVNAAADPYRLAVGRTSYTSLIDIYAMAQCTRKLTVNECFRCLESIIGFISQRSSKNVGARAYALSCNIRYETYSFFSLSSLPPPPLPRTPPPPPSPATATKDSVSNDEKFVKGIGTDYVINIPVPAGKSFKTVITIVISVTVTFAVMMAIVCGCLFWKKGKTKRVGYLVHNSRPNDEQVISSGVNEEGYTTIDSLSIGLNTLREATGNFCDEYKLGQGGFGPVYKIVMMVSGYTLMPPTPSRPAFFVSSASSGSDSGTEESGSSQLLELSQRSINEISITQLDPR</sequence>
<protein>
    <recommendedName>
        <fullName evidence="8">Gnk2-homologous domain-containing protein</fullName>
    </recommendedName>
</protein>
<organism evidence="9 10">
    <name type="scientific">Dovyalis caffra</name>
    <dbReference type="NCBI Taxonomy" id="77055"/>
    <lineage>
        <taxon>Eukaryota</taxon>
        <taxon>Viridiplantae</taxon>
        <taxon>Streptophyta</taxon>
        <taxon>Embryophyta</taxon>
        <taxon>Tracheophyta</taxon>
        <taxon>Spermatophyta</taxon>
        <taxon>Magnoliopsida</taxon>
        <taxon>eudicotyledons</taxon>
        <taxon>Gunneridae</taxon>
        <taxon>Pentapetalae</taxon>
        <taxon>rosids</taxon>
        <taxon>fabids</taxon>
        <taxon>Malpighiales</taxon>
        <taxon>Salicaceae</taxon>
        <taxon>Flacourtieae</taxon>
        <taxon>Dovyalis</taxon>
    </lineage>
</organism>
<feature type="domain" description="Gnk2-homologous" evidence="8">
    <location>
        <begin position="60"/>
        <end position="165"/>
    </location>
</feature>
<keyword evidence="10" id="KW-1185">Reference proteome</keyword>
<feature type="region of interest" description="Disordered" evidence="6">
    <location>
        <begin position="337"/>
        <end position="359"/>
    </location>
</feature>
<dbReference type="InterPro" id="IPR050581">
    <property type="entry name" value="CRR_secretory_protein"/>
</dbReference>
<keyword evidence="7" id="KW-0812">Transmembrane</keyword>
<evidence type="ECO:0000256" key="4">
    <source>
        <dbReference type="ARBA" id="ARBA00022737"/>
    </source>
</evidence>
<dbReference type="Gene3D" id="3.30.200.20">
    <property type="entry name" value="Phosphorylase Kinase, domain 1"/>
    <property type="match status" value="1"/>
</dbReference>
<dbReference type="InterPro" id="IPR002902">
    <property type="entry name" value="GNK2"/>
</dbReference>
<dbReference type="EMBL" id="CAWUPB010001195">
    <property type="protein sequence ID" value="CAK7355397.1"/>
    <property type="molecule type" value="Genomic_DNA"/>
</dbReference>
<evidence type="ECO:0000256" key="3">
    <source>
        <dbReference type="ARBA" id="ARBA00022729"/>
    </source>
</evidence>
<dbReference type="CDD" id="cd23509">
    <property type="entry name" value="Gnk2-like"/>
    <property type="match status" value="1"/>
</dbReference>
<dbReference type="Proteomes" id="UP001314170">
    <property type="component" value="Unassembled WGS sequence"/>
</dbReference>
<evidence type="ECO:0000256" key="7">
    <source>
        <dbReference type="SAM" id="Phobius"/>
    </source>
</evidence>
<dbReference type="PANTHER" id="PTHR32411:SF43">
    <property type="entry name" value="CYSTEINE-RICH REPEAT SECRETORY PROTEIN 38"/>
    <property type="match status" value="1"/>
</dbReference>
<comment type="caution">
    <text evidence="9">The sequence shown here is derived from an EMBL/GenBank/DDBJ whole genome shotgun (WGS) entry which is preliminary data.</text>
</comment>